<evidence type="ECO:0000256" key="4">
    <source>
        <dbReference type="ARBA" id="ARBA00022692"/>
    </source>
</evidence>
<evidence type="ECO:0000256" key="5">
    <source>
        <dbReference type="ARBA" id="ARBA00022989"/>
    </source>
</evidence>
<keyword evidence="5 7" id="KW-1133">Transmembrane helix</keyword>
<feature type="transmembrane region" description="Helical" evidence="7">
    <location>
        <begin position="436"/>
        <end position="455"/>
    </location>
</feature>
<keyword evidence="9" id="KW-1185">Reference proteome</keyword>
<gene>
    <name evidence="8" type="ORF">NSA47_10325</name>
</gene>
<feature type="transmembrane region" description="Helical" evidence="7">
    <location>
        <begin position="148"/>
        <end position="174"/>
    </location>
</feature>
<sequence>MVSEQVISKDEQPVFDVEIESTIDLLYGIEDRPKRWWETLFYAFQITLVDFTPFIWAGMFVSLAGLPDSIIPIMISTCFLAMGVGTIIQTTIGNRLPIVQGPSSSVLTAMGGVTATYGFPAMWGAVLVGGLIEFLIGQFKILGNLRKFIPPVVTGSVVTVIGFVAARISITWIFTNPNKIDLILALVAFLLALTLKFRFKGLLSNGFVLFAVIIVGVIIATPLGRYDWSAVAETPWFSMPKLFPFRGYEGINKPFILLGAAIIGGFTGYIGSMFESLGDYAATCAISKEVYRVKHINKGIAAEGLGCISSGLLGALPVTSYTQNIGIIAATGVASRLITQIAAVMFLFYGLSPKLAMMLASIPRPVVGGVFAISASLIMFSGIEVIMSEKQSMENNLIAGTTIGAGVIVPLFTATAGAAWVSTFGEFGRMYMSNNIFIAVTVGIVMNLLISHILVRPENKNPVETNKSQE</sequence>
<dbReference type="Proteomes" id="UP001205748">
    <property type="component" value="Unassembled WGS sequence"/>
</dbReference>
<feature type="transmembrane region" description="Helical" evidence="7">
    <location>
        <begin position="299"/>
        <end position="319"/>
    </location>
</feature>
<feature type="transmembrane region" description="Helical" evidence="7">
    <location>
        <begin position="403"/>
        <end position="424"/>
    </location>
</feature>
<name>A0AAE3HHA5_9FIRM</name>
<evidence type="ECO:0000313" key="8">
    <source>
        <dbReference type="EMBL" id="MCR1899379.1"/>
    </source>
</evidence>
<feature type="transmembrane region" description="Helical" evidence="7">
    <location>
        <begin position="206"/>
        <end position="226"/>
    </location>
</feature>
<feature type="transmembrane region" description="Helical" evidence="7">
    <location>
        <begin position="325"/>
        <end position="350"/>
    </location>
</feature>
<comment type="caution">
    <text evidence="8">The sequence shown here is derived from an EMBL/GenBank/DDBJ whole genome shotgun (WGS) entry which is preliminary data.</text>
</comment>
<proteinExistence type="inferred from homology"/>
<comment type="subcellular location">
    <subcellularLocation>
        <location evidence="1">Membrane</location>
        <topology evidence="1">Multi-pass membrane protein</topology>
    </subcellularLocation>
</comment>
<feature type="transmembrane region" description="Helical" evidence="7">
    <location>
        <begin position="112"/>
        <end position="136"/>
    </location>
</feature>
<dbReference type="PANTHER" id="PTHR42810">
    <property type="entry name" value="PURINE PERMEASE C1399.01C-RELATED"/>
    <property type="match status" value="1"/>
</dbReference>
<evidence type="ECO:0000256" key="3">
    <source>
        <dbReference type="ARBA" id="ARBA00022448"/>
    </source>
</evidence>
<dbReference type="GO" id="GO:0042907">
    <property type="term" value="F:xanthine transmembrane transporter activity"/>
    <property type="evidence" value="ECO:0007669"/>
    <property type="project" value="TreeGrafter"/>
</dbReference>
<evidence type="ECO:0000313" key="9">
    <source>
        <dbReference type="Proteomes" id="UP001205748"/>
    </source>
</evidence>
<dbReference type="GO" id="GO:0005886">
    <property type="term" value="C:plasma membrane"/>
    <property type="evidence" value="ECO:0007669"/>
    <property type="project" value="TreeGrafter"/>
</dbReference>
<organism evidence="8 9">
    <name type="scientific">Irregularibacter muris</name>
    <dbReference type="NCBI Taxonomy" id="1796619"/>
    <lineage>
        <taxon>Bacteria</taxon>
        <taxon>Bacillati</taxon>
        <taxon>Bacillota</taxon>
        <taxon>Clostridia</taxon>
        <taxon>Eubacteriales</taxon>
        <taxon>Eubacteriaceae</taxon>
        <taxon>Irregularibacter</taxon>
    </lineage>
</organism>
<feature type="transmembrane region" description="Helical" evidence="7">
    <location>
        <begin position="255"/>
        <end position="278"/>
    </location>
</feature>
<dbReference type="EMBL" id="JANKAS010000009">
    <property type="protein sequence ID" value="MCR1899379.1"/>
    <property type="molecule type" value="Genomic_DNA"/>
</dbReference>
<evidence type="ECO:0000256" key="2">
    <source>
        <dbReference type="ARBA" id="ARBA00008821"/>
    </source>
</evidence>
<accession>A0AAE3HHA5</accession>
<dbReference type="Pfam" id="PF00860">
    <property type="entry name" value="Xan_ur_permease"/>
    <property type="match status" value="1"/>
</dbReference>
<feature type="transmembrane region" description="Helical" evidence="7">
    <location>
        <begin position="180"/>
        <end position="199"/>
    </location>
</feature>
<evidence type="ECO:0000256" key="7">
    <source>
        <dbReference type="SAM" id="Phobius"/>
    </source>
</evidence>
<dbReference type="RefSeq" id="WP_257531688.1">
    <property type="nucleotide sequence ID" value="NZ_JANKAS010000009.1"/>
</dbReference>
<reference evidence="8" key="1">
    <citation type="submission" date="2022-07" db="EMBL/GenBank/DDBJ databases">
        <title>Enhanced cultured diversity of the mouse gut microbiota enables custom-made synthetic communities.</title>
        <authorList>
            <person name="Afrizal A."/>
        </authorList>
    </citation>
    <scope>NUCLEOTIDE SEQUENCE</scope>
    <source>
        <strain evidence="8">DSM 28593</strain>
    </source>
</reference>
<evidence type="ECO:0000256" key="1">
    <source>
        <dbReference type="ARBA" id="ARBA00004141"/>
    </source>
</evidence>
<feature type="transmembrane region" description="Helical" evidence="7">
    <location>
        <begin position="362"/>
        <end position="383"/>
    </location>
</feature>
<feature type="transmembrane region" description="Helical" evidence="7">
    <location>
        <begin position="70"/>
        <end position="92"/>
    </location>
</feature>
<feature type="transmembrane region" description="Helical" evidence="7">
    <location>
        <begin position="40"/>
        <end position="63"/>
    </location>
</feature>
<keyword evidence="3" id="KW-0813">Transport</keyword>
<evidence type="ECO:0000256" key="6">
    <source>
        <dbReference type="ARBA" id="ARBA00023136"/>
    </source>
</evidence>
<comment type="similarity">
    <text evidence="2">Belongs to the nucleobase:cation symporter-2 (NCS2) (TC 2.A.40) family.</text>
</comment>
<protein>
    <submittedName>
        <fullName evidence="8">Purine/pyrimidine permease</fullName>
    </submittedName>
</protein>
<dbReference type="InterPro" id="IPR006043">
    <property type="entry name" value="NCS2"/>
</dbReference>
<keyword evidence="6 7" id="KW-0472">Membrane</keyword>
<dbReference type="PANTHER" id="PTHR42810:SF2">
    <property type="entry name" value="PURINE PERMEASE C1399.01C-RELATED"/>
    <property type="match status" value="1"/>
</dbReference>
<dbReference type="NCBIfam" id="NF037981">
    <property type="entry name" value="NCS2_1"/>
    <property type="match status" value="1"/>
</dbReference>
<keyword evidence="4 7" id="KW-0812">Transmembrane</keyword>
<dbReference type="AlphaFoldDB" id="A0AAE3HHA5"/>